<proteinExistence type="predicted"/>
<sequence length="127" mass="15097">MPFNIKNFFTKLSPDHKQVKSHISISGLPIKAKNILIIFPIKKDFFRVASYAYRNLPYDKNNIEFHYMINSNYLDFFSIRKGFIHEIIFNDKLKIENKNKLVEDLNNENFDIIIDLNIDYEASIDSF</sequence>
<dbReference type="EMBL" id="UINC01225011">
    <property type="protein sequence ID" value="SVE54877.1"/>
    <property type="molecule type" value="Genomic_DNA"/>
</dbReference>
<reference evidence="1" key="1">
    <citation type="submission" date="2018-05" db="EMBL/GenBank/DDBJ databases">
        <authorList>
            <person name="Lanie J.A."/>
            <person name="Ng W.-L."/>
            <person name="Kazmierczak K.M."/>
            <person name="Andrzejewski T.M."/>
            <person name="Davidsen T.M."/>
            <person name="Wayne K.J."/>
            <person name="Tettelin H."/>
            <person name="Glass J.I."/>
            <person name="Rusch D."/>
            <person name="Podicherti R."/>
            <person name="Tsui H.-C.T."/>
            <person name="Winkler M.E."/>
        </authorList>
    </citation>
    <scope>NUCLEOTIDE SEQUENCE</scope>
</reference>
<gene>
    <name evidence="1" type="ORF">METZ01_LOCUS507731</name>
</gene>
<evidence type="ECO:0000313" key="1">
    <source>
        <dbReference type="EMBL" id="SVE54877.1"/>
    </source>
</evidence>
<name>A0A383EDF9_9ZZZZ</name>
<organism evidence="1">
    <name type="scientific">marine metagenome</name>
    <dbReference type="NCBI Taxonomy" id="408172"/>
    <lineage>
        <taxon>unclassified sequences</taxon>
        <taxon>metagenomes</taxon>
        <taxon>ecological metagenomes</taxon>
    </lineage>
</organism>
<protein>
    <submittedName>
        <fullName evidence="1">Uncharacterized protein</fullName>
    </submittedName>
</protein>
<dbReference type="AlphaFoldDB" id="A0A383EDF9"/>
<accession>A0A383EDF9</accession>
<feature type="non-terminal residue" evidence="1">
    <location>
        <position position="127"/>
    </location>
</feature>